<evidence type="ECO:0000313" key="5">
    <source>
        <dbReference type="Proteomes" id="UP000030678"/>
    </source>
</evidence>
<proteinExistence type="predicted"/>
<dbReference type="Proteomes" id="UP000030678">
    <property type="component" value="Unassembled WGS sequence"/>
</dbReference>
<dbReference type="InterPro" id="IPR025151">
    <property type="entry name" value="ELYS_dom"/>
</dbReference>
<dbReference type="GeneID" id="19982696"/>
<protein>
    <recommendedName>
        <fullName evidence="3">ELYS-like domain-containing protein</fullName>
    </recommendedName>
</protein>
<dbReference type="GO" id="GO:0005634">
    <property type="term" value="C:nucleus"/>
    <property type="evidence" value="ECO:0007669"/>
    <property type="project" value="UniProtKB-SubCell"/>
</dbReference>
<evidence type="ECO:0000256" key="1">
    <source>
        <dbReference type="ARBA" id="ARBA00004123"/>
    </source>
</evidence>
<reference evidence="4 5" key="1">
    <citation type="submission" date="2013-03" db="EMBL/GenBank/DDBJ databases">
        <title>The Genome Sequence of Cladophialophora carrionii CBS 160.54.</title>
        <authorList>
            <consortium name="The Broad Institute Genomics Platform"/>
            <person name="Cuomo C."/>
            <person name="de Hoog S."/>
            <person name="Gorbushina A."/>
            <person name="Walker B."/>
            <person name="Young S.K."/>
            <person name="Zeng Q."/>
            <person name="Gargeya S."/>
            <person name="Fitzgerald M."/>
            <person name="Haas B."/>
            <person name="Abouelleil A."/>
            <person name="Allen A.W."/>
            <person name="Alvarado L."/>
            <person name="Arachchi H.M."/>
            <person name="Berlin A.M."/>
            <person name="Chapman S.B."/>
            <person name="Gainer-Dewar J."/>
            <person name="Goldberg J."/>
            <person name="Griggs A."/>
            <person name="Gujja S."/>
            <person name="Hansen M."/>
            <person name="Howarth C."/>
            <person name="Imamovic A."/>
            <person name="Ireland A."/>
            <person name="Larimer J."/>
            <person name="McCowan C."/>
            <person name="Murphy C."/>
            <person name="Pearson M."/>
            <person name="Poon T.W."/>
            <person name="Priest M."/>
            <person name="Roberts A."/>
            <person name="Saif S."/>
            <person name="Shea T."/>
            <person name="Sisk P."/>
            <person name="Sykes S."/>
            <person name="Wortman J."/>
            <person name="Nusbaum C."/>
            <person name="Birren B."/>
        </authorList>
    </citation>
    <scope>NUCLEOTIDE SEQUENCE [LARGE SCALE GENOMIC DNA]</scope>
    <source>
        <strain evidence="4 5">CBS 160.54</strain>
    </source>
</reference>
<gene>
    <name evidence="4" type="ORF">G647_04203</name>
</gene>
<feature type="domain" description="ELYS-like" evidence="3">
    <location>
        <begin position="37"/>
        <end position="254"/>
    </location>
</feature>
<dbReference type="AlphaFoldDB" id="V9DER3"/>
<name>V9DER3_9EURO</name>
<accession>V9DER3</accession>
<dbReference type="Pfam" id="PF13934">
    <property type="entry name" value="ELYS"/>
    <property type="match status" value="1"/>
</dbReference>
<dbReference type="HOGENOM" id="CLU_070360_0_0_1"/>
<dbReference type="OrthoDB" id="20729at2759"/>
<evidence type="ECO:0000313" key="4">
    <source>
        <dbReference type="EMBL" id="ETI24833.1"/>
    </source>
</evidence>
<sequence length="318" mass="35812">MLDWQDFDAVFQAKTDYAYDNRTVESIVKHRKEFGDQLFFDRIWKLIGLARPARNNYPPRSNADLRNLWSKIVQSTAPDEQKLALLYYLLRDCRQLPNADANFARRTHLPPRWQLLVAGLWELDHAQFSRALEHLTDPSLTPTFTDEILYTLLQHPRCDPSLATAYLVSVSPPLADKKTMDAYFDIVMSNNLAEAYCFAQKQQESSHRMLFERLVVSVHQEKPTHSRAEKAALLVGLPLTAQEESWLEECLLHGAASKLPGAKDSLMARSIAVARSVSDNSPLNRLKGDGVAGVNWDIVRAGIAGAVPHRVSAGSSFE</sequence>
<comment type="subcellular location">
    <subcellularLocation>
        <location evidence="1">Nucleus</location>
    </subcellularLocation>
</comment>
<dbReference type="VEuPathDB" id="FungiDB:G647_04203"/>
<organism evidence="4 5">
    <name type="scientific">Cladophialophora carrionii CBS 160.54</name>
    <dbReference type="NCBI Taxonomy" id="1279043"/>
    <lineage>
        <taxon>Eukaryota</taxon>
        <taxon>Fungi</taxon>
        <taxon>Dikarya</taxon>
        <taxon>Ascomycota</taxon>
        <taxon>Pezizomycotina</taxon>
        <taxon>Eurotiomycetes</taxon>
        <taxon>Chaetothyriomycetidae</taxon>
        <taxon>Chaetothyriales</taxon>
        <taxon>Herpotrichiellaceae</taxon>
        <taxon>Cladophialophora</taxon>
    </lineage>
</organism>
<dbReference type="EMBL" id="KB822704">
    <property type="protein sequence ID" value="ETI24833.1"/>
    <property type="molecule type" value="Genomic_DNA"/>
</dbReference>
<dbReference type="RefSeq" id="XP_008726769.1">
    <property type="nucleotide sequence ID" value="XM_008728547.1"/>
</dbReference>
<evidence type="ECO:0000259" key="3">
    <source>
        <dbReference type="Pfam" id="PF13934"/>
    </source>
</evidence>
<keyword evidence="2" id="KW-0539">Nucleus</keyword>
<evidence type="ECO:0000256" key="2">
    <source>
        <dbReference type="ARBA" id="ARBA00023242"/>
    </source>
</evidence>